<name>A0A892I876_9BURK</name>
<dbReference type="AlphaFoldDB" id="A0A892I876"/>
<dbReference type="Proteomes" id="UP000625568">
    <property type="component" value="Chromosome 1"/>
</dbReference>
<proteinExistence type="predicted"/>
<organism evidence="1 2">
    <name type="scientific">Burkholderia dolosa</name>
    <dbReference type="NCBI Taxonomy" id="152500"/>
    <lineage>
        <taxon>Bacteria</taxon>
        <taxon>Pseudomonadati</taxon>
        <taxon>Pseudomonadota</taxon>
        <taxon>Betaproteobacteria</taxon>
        <taxon>Burkholderiales</taxon>
        <taxon>Burkholderiaceae</taxon>
        <taxon>Burkholderia</taxon>
        <taxon>Burkholderia cepacia complex</taxon>
    </lineage>
</organism>
<reference evidence="1 2" key="1">
    <citation type="submission" date="2021-02" db="EMBL/GenBank/DDBJ databases">
        <title>FDA dAtabase for Regulatory Grade micrObial Sequences (FDA-ARGOS): Supporting development and validation of Infectious Disease Dx tests.</title>
        <authorList>
            <person name="Minogue T."/>
            <person name="Wolcott M."/>
            <person name="Wasieloski L."/>
            <person name="Aguilar W."/>
            <person name="Moore D."/>
            <person name="Jaissle J."/>
            <person name="Tallon L."/>
            <person name="Sadzewicz L."/>
            <person name="Zhao X."/>
            <person name="Boylan J."/>
            <person name="Ott S."/>
            <person name="Bowen H."/>
            <person name="Vavikolanu K."/>
            <person name="Mehta A."/>
            <person name="Aluvathingal J."/>
            <person name="Nadendla S."/>
            <person name="Yan Y."/>
            <person name="Sichtig H."/>
        </authorList>
    </citation>
    <scope>NUCLEOTIDE SEQUENCE [LARGE SCALE GENOMIC DNA]</scope>
    <source>
        <strain evidence="1 2">FDAARGOS_1272</strain>
    </source>
</reference>
<gene>
    <name evidence="1" type="ORF">I6K02_14070</name>
</gene>
<dbReference type="EMBL" id="CP069482">
    <property type="protein sequence ID" value="QRO76999.1"/>
    <property type="molecule type" value="Genomic_DNA"/>
</dbReference>
<keyword evidence="2" id="KW-1185">Reference proteome</keyword>
<evidence type="ECO:0008006" key="3">
    <source>
        <dbReference type="Google" id="ProtNLM"/>
    </source>
</evidence>
<dbReference type="GeneID" id="93127782"/>
<evidence type="ECO:0000313" key="2">
    <source>
        <dbReference type="Proteomes" id="UP000625568"/>
    </source>
</evidence>
<evidence type="ECO:0000313" key="1">
    <source>
        <dbReference type="EMBL" id="QRO76999.1"/>
    </source>
</evidence>
<sequence>MKTKPTKITLDTVLSVMKPGRRYTAHDLARSAGVPLSTVRHLLASDRAMTRVDIKRGERRGQMFSLAGTCAGSGHVDTRIRTDFTSHLTGYGGWLSSVQALAMTTRGAR</sequence>
<accession>A0A892I876</accession>
<dbReference type="RefSeq" id="WP_045552452.1">
    <property type="nucleotide sequence ID" value="NZ_CABVPR010000006.1"/>
</dbReference>
<protein>
    <recommendedName>
        <fullName evidence="3">Phage DNA-binding protein</fullName>
    </recommendedName>
</protein>